<protein>
    <recommendedName>
        <fullName evidence="3">Chitinase II/V-like catalytic domain-containing protein</fullName>
    </recommendedName>
</protein>
<gene>
    <name evidence="4" type="ORF">IC231_19900</name>
</gene>
<dbReference type="SMART" id="SM00636">
    <property type="entry name" value="Glyco_18"/>
    <property type="match status" value="1"/>
</dbReference>
<dbReference type="Pfam" id="PF00704">
    <property type="entry name" value="Glyco_hydro_18"/>
    <property type="match status" value="1"/>
</dbReference>
<organism evidence="4 5">
    <name type="scientific">Hymenobacter duratus</name>
    <dbReference type="NCBI Taxonomy" id="2771356"/>
    <lineage>
        <taxon>Bacteria</taxon>
        <taxon>Pseudomonadati</taxon>
        <taxon>Bacteroidota</taxon>
        <taxon>Cytophagia</taxon>
        <taxon>Cytophagales</taxon>
        <taxon>Hymenobacteraceae</taxon>
        <taxon>Hymenobacter</taxon>
    </lineage>
</organism>
<feature type="domain" description="Chitinase II/V-like catalytic" evidence="3">
    <location>
        <begin position="62"/>
        <end position="584"/>
    </location>
</feature>
<evidence type="ECO:0000313" key="4">
    <source>
        <dbReference type="EMBL" id="MBD2717316.1"/>
    </source>
</evidence>
<dbReference type="PANTHER" id="PTHR11177">
    <property type="entry name" value="CHITINASE"/>
    <property type="match status" value="1"/>
</dbReference>
<accession>A0ABR8JNW6</accession>
<keyword evidence="5" id="KW-1185">Reference proteome</keyword>
<dbReference type="InterPro" id="IPR017853">
    <property type="entry name" value="GH"/>
</dbReference>
<sequence>MRARNPSTPSLSYPALPPPGVQDYHCYSAADQQDFRWTAQGVQLPSLPPPPVDPRRQLRPGAVVFGWHPYWVGTVYASYDFSLLTHVAYYGYRVNHCGDLLLAASAGQQPAGLAAYAHQQNKSCKVLLNIAYPWAEATASLLNSNRLKEQQRLIDTIVQVVRRTGADGVNLDFAPDQLPPTKLSGGHQQQPRLRAQVGRFDSEAETRPYELTTLASQPDSLLSLATQLDLLLDEAQRLTQQQQDLEKRLALHQLQTPKVVPGRMSRVLGWLGLDATAQASETKDKASHERTAQRLREQRMWMQALDARNKQLISLNKILTRGYAARLAANEPEGADKGSLRKQNRQAQGGGLDQRRHAGLAKKAGQRCSSPFAGRPELTPRTNHSRELQYFLGCLAKALHTQDTAAVVTLSVPAVDGTGTYRNLRAVQNFVSLFIIKAFDYTSYNQVIPGALVPLKPSEDWGPHSIETSVAYYLKQGYVPRNQLVVGFPHLGKVWKVDSRDVAEVFGKRPAEYWTNRQLRPLLTHAEAKLDLASLSHRTVVAPDSAGLPPVQVWWEDSASLAPKYDWVLRQHLAGVGIWALGYETDSHQSWKLVARKFTKLSPRNAVPQKPPTHYSLRRGLVLSAVLLLALVLYRRFKRQPLLP</sequence>
<dbReference type="EMBL" id="JACWZZ010000007">
    <property type="protein sequence ID" value="MBD2717316.1"/>
    <property type="molecule type" value="Genomic_DNA"/>
</dbReference>
<evidence type="ECO:0000259" key="3">
    <source>
        <dbReference type="SMART" id="SM00636"/>
    </source>
</evidence>
<dbReference type="SUPFAM" id="SSF51445">
    <property type="entry name" value="(Trans)glycosidases"/>
    <property type="match status" value="2"/>
</dbReference>
<dbReference type="InterPro" id="IPR011583">
    <property type="entry name" value="Chitinase_II/V-like_cat"/>
</dbReference>
<dbReference type="InterPro" id="IPR001223">
    <property type="entry name" value="Glyco_hydro18_cat"/>
</dbReference>
<keyword evidence="1" id="KW-0175">Coiled coil</keyword>
<reference evidence="4 5" key="1">
    <citation type="submission" date="2020-09" db="EMBL/GenBank/DDBJ databases">
        <authorList>
            <person name="Kim M.K."/>
        </authorList>
    </citation>
    <scope>NUCLEOTIDE SEQUENCE [LARGE SCALE GENOMIC DNA]</scope>
    <source>
        <strain evidence="4 5">BT646</strain>
    </source>
</reference>
<dbReference type="Gene3D" id="3.20.20.80">
    <property type="entry name" value="Glycosidases"/>
    <property type="match status" value="3"/>
</dbReference>
<evidence type="ECO:0000256" key="1">
    <source>
        <dbReference type="SAM" id="Coils"/>
    </source>
</evidence>
<name>A0ABR8JNW6_9BACT</name>
<dbReference type="Proteomes" id="UP000642468">
    <property type="component" value="Unassembled WGS sequence"/>
</dbReference>
<evidence type="ECO:0000256" key="2">
    <source>
        <dbReference type="SAM" id="MobiDB-lite"/>
    </source>
</evidence>
<proteinExistence type="predicted"/>
<feature type="region of interest" description="Disordered" evidence="2">
    <location>
        <begin position="330"/>
        <end position="380"/>
    </location>
</feature>
<dbReference type="PANTHER" id="PTHR11177:SF399">
    <property type="entry name" value="CHITINASE 6, ISOFORM C"/>
    <property type="match status" value="1"/>
</dbReference>
<comment type="caution">
    <text evidence="4">The sequence shown here is derived from an EMBL/GenBank/DDBJ whole genome shotgun (WGS) entry which is preliminary data.</text>
</comment>
<feature type="coiled-coil region" evidence="1">
    <location>
        <begin position="221"/>
        <end position="255"/>
    </location>
</feature>
<evidence type="ECO:0000313" key="5">
    <source>
        <dbReference type="Proteomes" id="UP000642468"/>
    </source>
</evidence>
<dbReference type="RefSeq" id="WP_190786217.1">
    <property type="nucleotide sequence ID" value="NZ_JACWZZ010000007.1"/>
</dbReference>
<dbReference type="InterPro" id="IPR050314">
    <property type="entry name" value="Glycosyl_Hydrlase_18"/>
</dbReference>